<accession>A0ABW0RRE0</accession>
<evidence type="ECO:0000256" key="1">
    <source>
        <dbReference type="SAM" id="Phobius"/>
    </source>
</evidence>
<dbReference type="InterPro" id="IPR012495">
    <property type="entry name" value="TadE-like_dom"/>
</dbReference>
<sequence>MRQSRGAVALEFLFLFPFVVGILYAAASYGIVFFSKYEMQNVVDQAVQAALRVDRNRFSEDEIESRVTTAASSALEQGWALLPASLQAGVQDAGCSVLSSGGVDLLRCAVTRDNVDQPILPQVSFGFLGSFPPMPTQMSAAATVAF</sequence>
<keyword evidence="4" id="KW-1185">Reference proteome</keyword>
<protein>
    <submittedName>
        <fullName evidence="3">TadE/TadG family type IV pilus assembly protein</fullName>
    </submittedName>
</protein>
<feature type="domain" description="TadE-like" evidence="2">
    <location>
        <begin position="6"/>
        <end position="47"/>
    </location>
</feature>
<feature type="transmembrane region" description="Helical" evidence="1">
    <location>
        <begin position="12"/>
        <end position="34"/>
    </location>
</feature>
<name>A0ABW0RRE0_9GAMM</name>
<reference evidence="4" key="1">
    <citation type="journal article" date="2019" name="Int. J. Syst. Evol. Microbiol.">
        <title>The Global Catalogue of Microorganisms (GCM) 10K type strain sequencing project: providing services to taxonomists for standard genome sequencing and annotation.</title>
        <authorList>
            <consortium name="The Broad Institute Genomics Platform"/>
            <consortium name="The Broad Institute Genome Sequencing Center for Infectious Disease"/>
            <person name="Wu L."/>
            <person name="Ma J."/>
        </authorList>
    </citation>
    <scope>NUCLEOTIDE SEQUENCE [LARGE SCALE GENOMIC DNA]</scope>
    <source>
        <strain evidence="4">CGMCC 4.1799</strain>
    </source>
</reference>
<dbReference type="Proteomes" id="UP001596055">
    <property type="component" value="Unassembled WGS sequence"/>
</dbReference>
<evidence type="ECO:0000313" key="4">
    <source>
        <dbReference type="Proteomes" id="UP001596055"/>
    </source>
</evidence>
<evidence type="ECO:0000313" key="3">
    <source>
        <dbReference type="EMBL" id="MFC5546621.1"/>
    </source>
</evidence>
<organism evidence="3 4">
    <name type="scientific">Marinobacter koreensis</name>
    <dbReference type="NCBI Taxonomy" id="335974"/>
    <lineage>
        <taxon>Bacteria</taxon>
        <taxon>Pseudomonadati</taxon>
        <taxon>Pseudomonadota</taxon>
        <taxon>Gammaproteobacteria</taxon>
        <taxon>Pseudomonadales</taxon>
        <taxon>Marinobacteraceae</taxon>
        <taxon>Marinobacter</taxon>
    </lineage>
</organism>
<dbReference type="RefSeq" id="WP_248158817.1">
    <property type="nucleotide sequence ID" value="NZ_JAKZAJ010000004.1"/>
</dbReference>
<keyword evidence="1" id="KW-0812">Transmembrane</keyword>
<comment type="caution">
    <text evidence="3">The sequence shown here is derived from an EMBL/GenBank/DDBJ whole genome shotgun (WGS) entry which is preliminary data.</text>
</comment>
<dbReference type="EMBL" id="JBHSNL010000006">
    <property type="protein sequence ID" value="MFC5546621.1"/>
    <property type="molecule type" value="Genomic_DNA"/>
</dbReference>
<dbReference type="Pfam" id="PF07811">
    <property type="entry name" value="TadE"/>
    <property type="match status" value="1"/>
</dbReference>
<proteinExistence type="predicted"/>
<evidence type="ECO:0000259" key="2">
    <source>
        <dbReference type="Pfam" id="PF07811"/>
    </source>
</evidence>
<keyword evidence="1" id="KW-1133">Transmembrane helix</keyword>
<gene>
    <name evidence="3" type="ORF">ACFPQA_16265</name>
</gene>
<keyword evidence="1" id="KW-0472">Membrane</keyword>